<dbReference type="InterPro" id="IPR011701">
    <property type="entry name" value="MFS"/>
</dbReference>
<dbReference type="PROSITE" id="PS50850">
    <property type="entry name" value="MFS"/>
    <property type="match status" value="2"/>
</dbReference>
<dbReference type="RefSeq" id="XP_035683160.1">
    <property type="nucleotide sequence ID" value="XM_035827267.1"/>
</dbReference>
<feature type="compositionally biased region" description="Polar residues" evidence="2">
    <location>
        <begin position="276"/>
        <end position="299"/>
    </location>
</feature>
<dbReference type="Proteomes" id="UP000001554">
    <property type="component" value="Chromosome 8"/>
</dbReference>
<proteinExistence type="predicted"/>
<evidence type="ECO:0000313" key="6">
    <source>
        <dbReference type="RefSeq" id="XP_035683157.1"/>
    </source>
</evidence>
<feature type="transmembrane region" description="Helical" evidence="3">
    <location>
        <begin position="169"/>
        <end position="190"/>
    </location>
</feature>
<dbReference type="PROSITE" id="PS51257">
    <property type="entry name" value="PROKAR_LIPOPROTEIN"/>
    <property type="match status" value="1"/>
</dbReference>
<sequence length="604" mass="64974">MPVRYTRPLDGGWGWAVVGAVFMIGACSLGVIRSFGVFFEEFTTQFDQSAAATSWIISVCLGLTFGGTLLGVMLSATFGFRPVAMVGGVLAATGCILTSFSTSIVHLYITVGVLVGLGSSLAMFPSLSLVGKYFDKKRAIANGIAFSGVGVGNIVFPLIFTYLIEEYGWRGSFLIAAGVMLNITAFAALLRPIHLAMPLNESESLSSPANTEAKTFHAYVNEAFSSEPSDIQLDQPVAFIQNNVQLENIHDLPPKSETLSTSPVAKAKEIQAFTNEAFSSDSDIQLDQPTTPIENNDQQENIDDLPTKSESLSPSLEAKAEKNQACTNEAFSPDLSDIQLDQPKGVIQNNEERGNTEDLQLSNKKRRPDHPSSHGRTTLAEFKTLLTNPSLVCFITAQMLFLGFGLFIPVVHITPRARHLGIEQYQSAFLVSMISIGDLIGRLLSGILPTNRKFRHLHWYILLVLATGISCLLSPLAKTYPALAVYCITIGLLVGAGLTLSMTLLADLVGPTRLSDGMGLMTLLMSVSIIGAPPIAGKLYDATENYNMSFIVAGCAPVLGGLIAAILLCLGDENVRRVSVNGAQPSVDKSDTMDVCENYEITRL</sequence>
<dbReference type="RefSeq" id="XP_035683157.1">
    <property type="nucleotide sequence ID" value="XM_035827264.1"/>
</dbReference>
<dbReference type="Gene3D" id="1.20.1250.20">
    <property type="entry name" value="MFS general substrate transporter like domains"/>
    <property type="match status" value="2"/>
</dbReference>
<accession>A0A9J7LIM4</accession>
<name>A0A9J7LIM4_BRAFL</name>
<gene>
    <name evidence="6 7" type="primary">LOC118420455</name>
</gene>
<evidence type="ECO:0000259" key="4">
    <source>
        <dbReference type="PROSITE" id="PS50850"/>
    </source>
</evidence>
<feature type="transmembrane region" description="Helical" evidence="3">
    <location>
        <begin position="83"/>
        <end position="101"/>
    </location>
</feature>
<dbReference type="SUPFAM" id="SSF103473">
    <property type="entry name" value="MFS general substrate transporter"/>
    <property type="match status" value="1"/>
</dbReference>
<reference evidence="5" key="1">
    <citation type="journal article" date="2020" name="Nat. Ecol. Evol.">
        <title>Deeply conserved synteny resolves early events in vertebrate evolution.</title>
        <authorList>
            <person name="Simakov O."/>
            <person name="Marletaz F."/>
            <person name="Yue J.X."/>
            <person name="O'Connell B."/>
            <person name="Jenkins J."/>
            <person name="Brandt A."/>
            <person name="Calef R."/>
            <person name="Tung C.H."/>
            <person name="Huang T.K."/>
            <person name="Schmutz J."/>
            <person name="Satoh N."/>
            <person name="Yu J.K."/>
            <person name="Putnam N.H."/>
            <person name="Green R.E."/>
            <person name="Rokhsar D.S."/>
        </authorList>
    </citation>
    <scope>NUCLEOTIDE SEQUENCE [LARGE SCALE GENOMIC DNA]</scope>
    <source>
        <strain evidence="5">S238N-H82</strain>
    </source>
</reference>
<feature type="transmembrane region" description="Helical" evidence="3">
    <location>
        <begin position="457"/>
        <end position="477"/>
    </location>
</feature>
<reference evidence="6 7" key="2">
    <citation type="submission" date="2025-04" db="UniProtKB">
        <authorList>
            <consortium name="RefSeq"/>
        </authorList>
    </citation>
    <scope>IDENTIFICATION</scope>
    <source>
        <strain evidence="6 7">S238N-H82</strain>
        <tissue evidence="6 7">Testes</tissue>
    </source>
</reference>
<keyword evidence="5" id="KW-1185">Reference proteome</keyword>
<evidence type="ECO:0000313" key="5">
    <source>
        <dbReference type="Proteomes" id="UP000001554"/>
    </source>
</evidence>
<dbReference type="InterPro" id="IPR020846">
    <property type="entry name" value="MFS_dom"/>
</dbReference>
<dbReference type="PANTHER" id="PTHR11360:SF316">
    <property type="entry name" value="MONOCARBOXYLATE TRANSPORTER 12-LIKE"/>
    <property type="match status" value="1"/>
</dbReference>
<feature type="transmembrane region" description="Helical" evidence="3">
    <location>
        <begin position="139"/>
        <end position="163"/>
    </location>
</feature>
<feature type="transmembrane region" description="Helical" evidence="3">
    <location>
        <begin position="425"/>
        <end position="445"/>
    </location>
</feature>
<feature type="region of interest" description="Disordered" evidence="2">
    <location>
        <begin position="345"/>
        <end position="376"/>
    </location>
</feature>
<dbReference type="InterPro" id="IPR036259">
    <property type="entry name" value="MFS_trans_sf"/>
</dbReference>
<dbReference type="PANTHER" id="PTHR11360">
    <property type="entry name" value="MONOCARBOXYLATE TRANSPORTER"/>
    <property type="match status" value="1"/>
</dbReference>
<feature type="transmembrane region" description="Helical" evidence="3">
    <location>
        <begin position="52"/>
        <end position="76"/>
    </location>
</feature>
<feature type="domain" description="Major facilitator superfamily (MFS) profile" evidence="4">
    <location>
        <begin position="1"/>
        <end position="195"/>
    </location>
</feature>
<feature type="region of interest" description="Disordered" evidence="2">
    <location>
        <begin position="276"/>
        <end position="324"/>
    </location>
</feature>
<dbReference type="GO" id="GO:0022857">
    <property type="term" value="F:transmembrane transporter activity"/>
    <property type="evidence" value="ECO:0007669"/>
    <property type="project" value="InterPro"/>
</dbReference>
<dbReference type="AlphaFoldDB" id="A0A9J7LIM4"/>
<evidence type="ECO:0000313" key="7">
    <source>
        <dbReference type="RefSeq" id="XP_035683160.1"/>
    </source>
</evidence>
<feature type="transmembrane region" description="Helical" evidence="3">
    <location>
        <begin position="107"/>
        <end position="127"/>
    </location>
</feature>
<evidence type="ECO:0000256" key="1">
    <source>
        <dbReference type="ARBA" id="ARBA00004141"/>
    </source>
</evidence>
<dbReference type="InterPro" id="IPR050327">
    <property type="entry name" value="Proton-linked_MCT"/>
</dbReference>
<feature type="domain" description="Major facilitator superfamily (MFS) profile" evidence="4">
    <location>
        <begin position="391"/>
        <end position="604"/>
    </location>
</feature>
<evidence type="ECO:0000256" key="2">
    <source>
        <dbReference type="SAM" id="MobiDB-lite"/>
    </source>
</evidence>
<dbReference type="KEGG" id="bfo:118420455"/>
<feature type="transmembrane region" description="Helical" evidence="3">
    <location>
        <begin position="548"/>
        <end position="570"/>
    </location>
</feature>
<organism evidence="5 6">
    <name type="scientific">Branchiostoma floridae</name>
    <name type="common">Florida lancelet</name>
    <name type="synonym">Amphioxus</name>
    <dbReference type="NCBI Taxonomy" id="7739"/>
    <lineage>
        <taxon>Eukaryota</taxon>
        <taxon>Metazoa</taxon>
        <taxon>Chordata</taxon>
        <taxon>Cephalochordata</taxon>
        <taxon>Leptocardii</taxon>
        <taxon>Amphioxiformes</taxon>
        <taxon>Branchiostomatidae</taxon>
        <taxon>Branchiostoma</taxon>
    </lineage>
</organism>
<comment type="subcellular location">
    <subcellularLocation>
        <location evidence="1">Membrane</location>
        <topology evidence="1">Multi-pass membrane protein</topology>
    </subcellularLocation>
</comment>
<dbReference type="GeneID" id="118420455"/>
<protein>
    <submittedName>
        <fullName evidence="6 7">Monocarboxylate transporter 13-like isoform X1</fullName>
    </submittedName>
</protein>
<keyword evidence="3" id="KW-1133">Transmembrane helix</keyword>
<feature type="transmembrane region" description="Helical" evidence="3">
    <location>
        <begin position="518"/>
        <end position="536"/>
    </location>
</feature>
<keyword evidence="3" id="KW-0472">Membrane</keyword>
<dbReference type="GO" id="GO:0016020">
    <property type="term" value="C:membrane"/>
    <property type="evidence" value="ECO:0007669"/>
    <property type="project" value="UniProtKB-SubCell"/>
</dbReference>
<feature type="transmembrane region" description="Helical" evidence="3">
    <location>
        <begin position="12"/>
        <end position="32"/>
    </location>
</feature>
<keyword evidence="3" id="KW-0812">Transmembrane</keyword>
<dbReference type="Pfam" id="PF07690">
    <property type="entry name" value="MFS_1"/>
    <property type="match status" value="2"/>
</dbReference>
<feature type="transmembrane region" description="Helical" evidence="3">
    <location>
        <begin position="391"/>
        <end position="413"/>
    </location>
</feature>
<evidence type="ECO:0000256" key="3">
    <source>
        <dbReference type="SAM" id="Phobius"/>
    </source>
</evidence>
<feature type="transmembrane region" description="Helical" evidence="3">
    <location>
        <begin position="483"/>
        <end position="506"/>
    </location>
</feature>